<reference evidence="9 10" key="1">
    <citation type="submission" date="2019-02" db="EMBL/GenBank/DDBJ databases">
        <title>Deep-cultivation of Planctomycetes and their phenomic and genomic characterization uncovers novel biology.</title>
        <authorList>
            <person name="Wiegand S."/>
            <person name="Jogler M."/>
            <person name="Boedeker C."/>
            <person name="Pinto D."/>
            <person name="Vollmers J."/>
            <person name="Rivas-Marin E."/>
            <person name="Kohn T."/>
            <person name="Peeters S.H."/>
            <person name="Heuer A."/>
            <person name="Rast P."/>
            <person name="Oberbeckmann S."/>
            <person name="Bunk B."/>
            <person name="Jeske O."/>
            <person name="Meyerdierks A."/>
            <person name="Storesund J.E."/>
            <person name="Kallscheuer N."/>
            <person name="Luecker S."/>
            <person name="Lage O.M."/>
            <person name="Pohl T."/>
            <person name="Merkel B.J."/>
            <person name="Hornburger P."/>
            <person name="Mueller R.-W."/>
            <person name="Bruemmer F."/>
            <person name="Labrenz M."/>
            <person name="Spormann A.M."/>
            <person name="Op den Camp H."/>
            <person name="Overmann J."/>
            <person name="Amann R."/>
            <person name="Jetten M.S.M."/>
            <person name="Mascher T."/>
            <person name="Medema M.H."/>
            <person name="Devos D.P."/>
            <person name="Kaster A.-K."/>
            <person name="Ovreas L."/>
            <person name="Rohde M."/>
            <person name="Galperin M.Y."/>
            <person name="Jogler C."/>
        </authorList>
    </citation>
    <scope>NUCLEOTIDE SEQUENCE [LARGE SCALE GENOMIC DNA]</scope>
    <source>
        <strain evidence="9 10">Pla163</strain>
    </source>
</reference>
<evidence type="ECO:0000256" key="3">
    <source>
        <dbReference type="ARBA" id="ARBA00023029"/>
    </source>
</evidence>
<dbReference type="EMBL" id="CP036290">
    <property type="protein sequence ID" value="QDU84565.1"/>
    <property type="molecule type" value="Genomic_DNA"/>
</dbReference>
<keyword evidence="1 6" id="KW-0547">Nucleotide-binding</keyword>
<evidence type="ECO:0000313" key="9">
    <source>
        <dbReference type="EMBL" id="QDU84565.1"/>
    </source>
</evidence>
<feature type="domain" description="Histidine kinase/HSP90-like ATPase" evidence="8">
    <location>
        <begin position="97"/>
        <end position="220"/>
    </location>
</feature>
<evidence type="ECO:0000259" key="8">
    <source>
        <dbReference type="SMART" id="SM00387"/>
    </source>
</evidence>
<comment type="function">
    <text evidence="6">Relaxes both positive and negative superturns and exhibits a strong decatenase activity.</text>
</comment>
<proteinExistence type="inferred from homology"/>
<feature type="binding site" evidence="6">
    <location>
        <begin position="166"/>
        <end position="167"/>
    </location>
    <ligand>
        <name>ATP</name>
        <dbReference type="ChEBI" id="CHEBI:30616"/>
    </ligand>
</feature>
<dbReference type="Gene3D" id="3.30.230.10">
    <property type="match status" value="1"/>
</dbReference>
<dbReference type="GO" id="GO:0005524">
    <property type="term" value="F:ATP binding"/>
    <property type="evidence" value="ECO:0007669"/>
    <property type="project" value="UniProtKB-UniRule"/>
</dbReference>
<dbReference type="Proteomes" id="UP000319342">
    <property type="component" value="Chromosome"/>
</dbReference>
<dbReference type="NCBIfam" id="NF003218">
    <property type="entry name" value="PRK04184.1"/>
    <property type="match status" value="1"/>
</dbReference>
<keyword evidence="3 6" id="KW-0799">Topoisomerase</keyword>
<dbReference type="InterPro" id="IPR015320">
    <property type="entry name" value="TopoVI_B_transducer"/>
</dbReference>
<feature type="compositionally biased region" description="Basic and acidic residues" evidence="7">
    <location>
        <begin position="54"/>
        <end position="64"/>
    </location>
</feature>
<dbReference type="InterPro" id="IPR003594">
    <property type="entry name" value="HATPase_dom"/>
</dbReference>
<dbReference type="GO" id="GO:0003677">
    <property type="term" value="F:DNA binding"/>
    <property type="evidence" value="ECO:0007669"/>
    <property type="project" value="UniProtKB-UniRule"/>
</dbReference>
<dbReference type="AlphaFoldDB" id="A0A518CZE3"/>
<evidence type="ECO:0000256" key="5">
    <source>
        <dbReference type="ARBA" id="ARBA00023235"/>
    </source>
</evidence>
<dbReference type="Gene3D" id="1.10.8.50">
    <property type="match status" value="1"/>
</dbReference>
<dbReference type="PANTHER" id="PTHR48444:SF1">
    <property type="entry name" value="DNA TOPOISOMERASE 6 SUBUNIT B"/>
    <property type="match status" value="1"/>
</dbReference>
<evidence type="ECO:0000256" key="4">
    <source>
        <dbReference type="ARBA" id="ARBA00023125"/>
    </source>
</evidence>
<keyword evidence="4 6" id="KW-0238">DNA-binding</keyword>
<accession>A0A518CZE3</accession>
<dbReference type="GO" id="GO:0006260">
    <property type="term" value="P:DNA replication"/>
    <property type="evidence" value="ECO:0007669"/>
    <property type="project" value="UniProtKB-UniRule"/>
</dbReference>
<comment type="catalytic activity">
    <reaction evidence="6">
        <text>ATP-dependent breakage, passage and rejoining of double-stranded DNA.</text>
        <dbReference type="EC" id="5.6.2.2"/>
    </reaction>
</comment>
<dbReference type="InterPro" id="IPR005734">
    <property type="entry name" value="TopoVI_B"/>
</dbReference>
<feature type="compositionally biased region" description="Low complexity" evidence="7">
    <location>
        <begin position="1"/>
        <end position="11"/>
    </location>
</feature>
<dbReference type="NCBIfam" id="TIGR01052">
    <property type="entry name" value="top6b"/>
    <property type="match status" value="1"/>
</dbReference>
<keyword evidence="10" id="KW-1185">Reference proteome</keyword>
<dbReference type="SUPFAM" id="SSF54211">
    <property type="entry name" value="Ribosomal protein S5 domain 2-like"/>
    <property type="match status" value="1"/>
</dbReference>
<organism evidence="9 10">
    <name type="scientific">Rohdeia mirabilis</name>
    <dbReference type="NCBI Taxonomy" id="2528008"/>
    <lineage>
        <taxon>Bacteria</taxon>
        <taxon>Pseudomonadati</taxon>
        <taxon>Planctomycetota</taxon>
        <taxon>Planctomycetia</taxon>
        <taxon>Planctomycetia incertae sedis</taxon>
        <taxon>Rohdeia</taxon>
    </lineage>
</organism>
<dbReference type="RefSeq" id="WP_419186453.1">
    <property type="nucleotide sequence ID" value="NZ_CP036290.1"/>
</dbReference>
<dbReference type="InterPro" id="IPR036890">
    <property type="entry name" value="HATPase_C_sf"/>
</dbReference>
<feature type="region of interest" description="Disordered" evidence="7">
    <location>
        <begin position="1"/>
        <end position="72"/>
    </location>
</feature>
<sequence length="612" mass="66961">MNADATNTDTAAGGGSPTLFDLEPAGASAEVTDQRTQAVAKKASTKKTAKKASAKGEKGAEPAPRKRASAESMAANQREISVSEFFTKNRHLLGFDSPLKALLTAVKEAVDNSLDACEEGGILPEITVEISPGEQEGRFRIAVEDNGPGIVRDQVGKIFGKLLYGSKFHKLSQTRGQQGIGIAAAGMYGQLTTGKPVRILSRPGKRAKAREFLLSIDTARNKPEIHHDEEIEWDHGQGTRVEIEMEGRYQKGQRSVDMYLKQTAIANPHLTLHFVDPGGEKVSYERNANELPPETLEIKPHPHGVELGMLISMLKATECKSLSGFLQEEFSRVGATVAKKIVDAAGKGLTLKSYPTRIAREEANELHRAISETKISNPSTDCIAPIGEELVLAGLKKEIDADFYASSTRPPAVYRGNPFQIEVGIAYGKPEGIGLELTEGGRIRKKVKSGKDVVEDLVADADEPVRVLRFANRVPLLYQQSACAVTKGIIQTNWKSYGLTQPRGALPIGPMVLLVHIASVWVPFTSESKEALAAYPEIIKEVKLGLQECGRKLGAYIRKGKRLKREFEKRSYIEKYIPHIGLALQEILDLTDAERDATVEELEDVLHKSRKF</sequence>
<feature type="binding site" evidence="6">
    <location>
        <position position="145"/>
    </location>
    <ligand>
        <name>ATP</name>
        <dbReference type="ChEBI" id="CHEBI:30616"/>
    </ligand>
</feature>
<name>A0A518CZE3_9BACT</name>
<dbReference type="PANTHER" id="PTHR48444">
    <property type="entry name" value="DNA TOPOISOMERASE 6 SUBUNIT B"/>
    <property type="match status" value="1"/>
</dbReference>
<dbReference type="CDD" id="cd00823">
    <property type="entry name" value="TopoIIB_Trans"/>
    <property type="match status" value="1"/>
</dbReference>
<dbReference type="InterPro" id="IPR014721">
    <property type="entry name" value="Ribsml_uS5_D2-typ_fold_subgr"/>
</dbReference>
<dbReference type="Pfam" id="PF02518">
    <property type="entry name" value="HATPase_c"/>
    <property type="match status" value="1"/>
</dbReference>
<feature type="binding site" evidence="6">
    <location>
        <position position="529"/>
    </location>
    <ligand>
        <name>ATP</name>
        <dbReference type="ChEBI" id="CHEBI:30616"/>
    </ligand>
</feature>
<dbReference type="InterPro" id="IPR020568">
    <property type="entry name" value="Ribosomal_Su5_D2-typ_SF"/>
</dbReference>
<comment type="subunit">
    <text evidence="6">Homodimer. Heterotetramer of two Top6A and two Top6B chains.</text>
</comment>
<dbReference type="SMART" id="SM00387">
    <property type="entry name" value="HATPase_c"/>
    <property type="match status" value="1"/>
</dbReference>
<protein>
    <recommendedName>
        <fullName evidence="6">Type 2 DNA topoisomerase 6 subunit B</fullName>
        <ecNumber evidence="6">5.6.2.2</ecNumber>
    </recommendedName>
    <alternativeName>
        <fullName evidence="6">Type II DNA topoisomerase VI subunit B</fullName>
        <shortName evidence="6">TopoVI-B</shortName>
    </alternativeName>
</protein>
<evidence type="ECO:0000256" key="1">
    <source>
        <dbReference type="ARBA" id="ARBA00022741"/>
    </source>
</evidence>
<evidence type="ECO:0000256" key="6">
    <source>
        <dbReference type="HAMAP-Rule" id="MF_00322"/>
    </source>
</evidence>
<dbReference type="SUPFAM" id="SSF55874">
    <property type="entry name" value="ATPase domain of HSP90 chaperone/DNA topoisomerase II/histidine kinase"/>
    <property type="match status" value="1"/>
</dbReference>
<comment type="similarity">
    <text evidence="6">Belongs to the TOP6B family.</text>
</comment>
<dbReference type="PIRSF" id="PIRSF006553">
    <property type="entry name" value="TopoVI_B"/>
    <property type="match status" value="1"/>
</dbReference>
<dbReference type="GO" id="GO:0006265">
    <property type="term" value="P:DNA topological change"/>
    <property type="evidence" value="ECO:0007669"/>
    <property type="project" value="UniProtKB-UniRule"/>
</dbReference>
<feature type="binding site" evidence="6">
    <location>
        <begin position="176"/>
        <end position="183"/>
    </location>
    <ligand>
        <name>ATP</name>
        <dbReference type="ChEBI" id="CHEBI:30616"/>
    </ligand>
</feature>
<dbReference type="HAMAP" id="MF_00322">
    <property type="entry name" value="Top6B"/>
    <property type="match status" value="1"/>
</dbReference>
<keyword evidence="5 6" id="KW-0413">Isomerase</keyword>
<dbReference type="Gene3D" id="3.30.565.10">
    <property type="entry name" value="Histidine kinase-like ATPase, C-terminal domain"/>
    <property type="match status" value="1"/>
</dbReference>
<keyword evidence="2 6" id="KW-0067">ATP-binding</keyword>
<evidence type="ECO:0000256" key="7">
    <source>
        <dbReference type="SAM" id="MobiDB-lite"/>
    </source>
</evidence>
<dbReference type="Pfam" id="PF09239">
    <property type="entry name" value="Topo-VIb_trans"/>
    <property type="match status" value="1"/>
</dbReference>
<dbReference type="GO" id="GO:0003918">
    <property type="term" value="F:DNA topoisomerase type II (double strand cut, ATP-hydrolyzing) activity"/>
    <property type="evidence" value="ECO:0007669"/>
    <property type="project" value="UniProtKB-UniRule"/>
</dbReference>
<evidence type="ECO:0000313" key="10">
    <source>
        <dbReference type="Proteomes" id="UP000319342"/>
    </source>
</evidence>
<feature type="compositionally biased region" description="Basic residues" evidence="7">
    <location>
        <begin position="43"/>
        <end position="53"/>
    </location>
</feature>
<gene>
    <name evidence="6" type="primary">top6B</name>
    <name evidence="9" type="ORF">Pla163_16760</name>
</gene>
<evidence type="ECO:0000256" key="2">
    <source>
        <dbReference type="ARBA" id="ARBA00022840"/>
    </source>
</evidence>
<dbReference type="EC" id="5.6.2.2" evidence="6"/>
<feature type="binding site" evidence="6">
    <location>
        <position position="112"/>
    </location>
    <ligand>
        <name>ATP</name>
        <dbReference type="ChEBI" id="CHEBI:30616"/>
    </ligand>
</feature>